<keyword evidence="1" id="KW-1133">Transmembrane helix</keyword>
<keyword evidence="3" id="KW-1185">Reference proteome</keyword>
<sequence length="107" mass="12125">MDRGSGRWCYFWSAFLSYCLLDFDVRVSSEIRSSHTGTVKDSIFRTGSGLQMLGSLLVGICSLFRAFLLLLFVGIFDLGFLKCGSFVKFLDSFLLFFSYSSIFDLFS</sequence>
<protein>
    <submittedName>
        <fullName evidence="2">Uncharacterized protein</fullName>
    </submittedName>
</protein>
<name>A0AAQ3QIE9_9LILI</name>
<dbReference type="Proteomes" id="UP001327560">
    <property type="component" value="Chromosome 5"/>
</dbReference>
<accession>A0AAQ3QIE9</accession>
<keyword evidence="1" id="KW-0812">Transmembrane</keyword>
<evidence type="ECO:0000313" key="3">
    <source>
        <dbReference type="Proteomes" id="UP001327560"/>
    </source>
</evidence>
<organism evidence="2 3">
    <name type="scientific">Canna indica</name>
    <name type="common">Indian-shot</name>
    <dbReference type="NCBI Taxonomy" id="4628"/>
    <lineage>
        <taxon>Eukaryota</taxon>
        <taxon>Viridiplantae</taxon>
        <taxon>Streptophyta</taxon>
        <taxon>Embryophyta</taxon>
        <taxon>Tracheophyta</taxon>
        <taxon>Spermatophyta</taxon>
        <taxon>Magnoliopsida</taxon>
        <taxon>Liliopsida</taxon>
        <taxon>Zingiberales</taxon>
        <taxon>Cannaceae</taxon>
        <taxon>Canna</taxon>
    </lineage>
</organism>
<keyword evidence="1" id="KW-0472">Membrane</keyword>
<gene>
    <name evidence="2" type="ORF">Cni_G18128</name>
</gene>
<evidence type="ECO:0000256" key="1">
    <source>
        <dbReference type="SAM" id="Phobius"/>
    </source>
</evidence>
<dbReference type="AlphaFoldDB" id="A0AAQ3QIE9"/>
<feature type="transmembrane region" description="Helical" evidence="1">
    <location>
        <begin position="53"/>
        <end position="80"/>
    </location>
</feature>
<evidence type="ECO:0000313" key="2">
    <source>
        <dbReference type="EMBL" id="WOL09375.1"/>
    </source>
</evidence>
<reference evidence="2 3" key="1">
    <citation type="submission" date="2023-10" db="EMBL/GenBank/DDBJ databases">
        <title>Chromosome-scale genome assembly provides insights into flower coloration mechanisms of Canna indica.</title>
        <authorList>
            <person name="Li C."/>
        </authorList>
    </citation>
    <scope>NUCLEOTIDE SEQUENCE [LARGE SCALE GENOMIC DNA]</scope>
    <source>
        <tissue evidence="2">Flower</tissue>
    </source>
</reference>
<proteinExistence type="predicted"/>
<dbReference type="EMBL" id="CP136894">
    <property type="protein sequence ID" value="WOL09375.1"/>
    <property type="molecule type" value="Genomic_DNA"/>
</dbReference>